<comment type="subcellular location">
    <subcellularLocation>
        <location evidence="1 8">Cell outer membrane</location>
        <topology evidence="1 8">Lipid-anchor</topology>
    </subcellularLocation>
</comment>
<evidence type="ECO:0000256" key="2">
    <source>
        <dbReference type="ARBA" id="ARBA00007613"/>
    </source>
</evidence>
<dbReference type="InterPro" id="IPR003423">
    <property type="entry name" value="OMP_efflux"/>
</dbReference>
<comment type="caution">
    <text evidence="9">The sequence shown here is derived from an EMBL/GenBank/DDBJ whole genome shotgun (WGS) entry which is preliminary data.</text>
</comment>
<keyword evidence="8" id="KW-0472">Membrane</keyword>
<evidence type="ECO:0000256" key="1">
    <source>
        <dbReference type="ARBA" id="ARBA00004459"/>
    </source>
</evidence>
<evidence type="ECO:0000256" key="3">
    <source>
        <dbReference type="ARBA" id="ARBA00022452"/>
    </source>
</evidence>
<dbReference type="SUPFAM" id="SSF56954">
    <property type="entry name" value="Outer membrane efflux proteins (OEP)"/>
    <property type="match status" value="1"/>
</dbReference>
<evidence type="ECO:0000313" key="10">
    <source>
        <dbReference type="Proteomes" id="UP000306753"/>
    </source>
</evidence>
<evidence type="ECO:0000256" key="4">
    <source>
        <dbReference type="ARBA" id="ARBA00022692"/>
    </source>
</evidence>
<dbReference type="GO" id="GO:0015562">
    <property type="term" value="F:efflux transmembrane transporter activity"/>
    <property type="evidence" value="ECO:0007669"/>
    <property type="project" value="InterPro"/>
</dbReference>
<sequence length="454" mass="49304">MIRSLSTLIGCLLLTACSSMSTSYQQPPVTLPASWQQAPSGGTTLPDAWWSAFEDPALDALVSEALARNNDLGTALLNVRRAQLLAGLADDARYPQAGASAGGQTSRHVRGDTASTRSYSLTGSVSWEIDLWNRLGSSADAARLEALATQEDYQAAELTLVGTLANLYWQIGYLNERIAASEQSIAYARQTLQLVQVRFDAGQGSSLELAEARQSLESQQASHVALLQERVEQRNALALLFDGSTPVAFAEPQTLAQTVLPEVDADLPASLLGRRPDLRAAELRLRSSLKSVDAIRASYYPDLSLTGTLGYASDRLGEVLRNPVAALGAGLTLPFLQWNQMQLDIAVSRTDYELAVVGFRQSLYQALVDVENNLAARRHYAEQEAMRERALEAALEAERIYRIRYEAGAVDLQSWLSAQDTRRTAQVSLTETRLNRLQAQVALTQALGGGVAQP</sequence>
<keyword evidence="3 8" id="KW-1134">Transmembrane beta strand</keyword>
<evidence type="ECO:0000256" key="8">
    <source>
        <dbReference type="RuleBase" id="RU362097"/>
    </source>
</evidence>
<feature type="chain" id="PRO_5024482959" evidence="8">
    <location>
        <begin position="22"/>
        <end position="454"/>
    </location>
</feature>
<accession>A0A5R9QIE4</accession>
<gene>
    <name evidence="9" type="ORF">DN820_03885</name>
</gene>
<evidence type="ECO:0000256" key="7">
    <source>
        <dbReference type="ARBA" id="ARBA00023288"/>
    </source>
</evidence>
<dbReference type="Gene3D" id="1.20.1600.10">
    <property type="entry name" value="Outer membrane efflux proteins (OEP)"/>
    <property type="match status" value="1"/>
</dbReference>
<dbReference type="PROSITE" id="PS51257">
    <property type="entry name" value="PROKAR_LIPOPROTEIN"/>
    <property type="match status" value="1"/>
</dbReference>
<keyword evidence="4 8" id="KW-0812">Transmembrane</keyword>
<feature type="signal peptide" evidence="8">
    <location>
        <begin position="1"/>
        <end position="21"/>
    </location>
</feature>
<evidence type="ECO:0000256" key="5">
    <source>
        <dbReference type="ARBA" id="ARBA00023139"/>
    </source>
</evidence>
<dbReference type="PANTHER" id="PTHR30203">
    <property type="entry name" value="OUTER MEMBRANE CATION EFFLUX PROTEIN"/>
    <property type="match status" value="1"/>
</dbReference>
<dbReference type="GO" id="GO:0009279">
    <property type="term" value="C:cell outer membrane"/>
    <property type="evidence" value="ECO:0007669"/>
    <property type="project" value="UniProtKB-SubCell"/>
</dbReference>
<dbReference type="Gene3D" id="2.20.200.10">
    <property type="entry name" value="Outer membrane efflux proteins (OEP)"/>
    <property type="match status" value="1"/>
</dbReference>
<keyword evidence="6" id="KW-0998">Cell outer membrane</keyword>
<dbReference type="AlphaFoldDB" id="A0A5R9QIE4"/>
<dbReference type="InterPro" id="IPR010131">
    <property type="entry name" value="MdtP/NodT-like"/>
</dbReference>
<comment type="similarity">
    <text evidence="2 8">Belongs to the outer membrane factor (OMF) (TC 1.B.17) family.</text>
</comment>
<dbReference type="Pfam" id="PF02321">
    <property type="entry name" value="OEP"/>
    <property type="match status" value="2"/>
</dbReference>
<keyword evidence="5 8" id="KW-0564">Palmitate</keyword>
<keyword evidence="7 8" id="KW-0449">Lipoprotein</keyword>
<keyword evidence="8" id="KW-0732">Signal</keyword>
<dbReference type="RefSeq" id="WP_138406612.1">
    <property type="nucleotide sequence ID" value="NZ_QLAE01000002.1"/>
</dbReference>
<dbReference type="OrthoDB" id="9770517at2"/>
<protein>
    <submittedName>
        <fullName evidence="9">TolC family protein</fullName>
    </submittedName>
</protein>
<proteinExistence type="inferred from homology"/>
<organism evidence="9 10">
    <name type="scientific">Stutzerimonas nosocomialis</name>
    <dbReference type="NCBI Taxonomy" id="1056496"/>
    <lineage>
        <taxon>Bacteria</taxon>
        <taxon>Pseudomonadati</taxon>
        <taxon>Pseudomonadota</taxon>
        <taxon>Gammaproteobacteria</taxon>
        <taxon>Pseudomonadales</taxon>
        <taxon>Pseudomonadaceae</taxon>
        <taxon>Stutzerimonas</taxon>
    </lineage>
</organism>
<evidence type="ECO:0000313" key="9">
    <source>
        <dbReference type="EMBL" id="TLX65017.1"/>
    </source>
</evidence>
<keyword evidence="10" id="KW-1185">Reference proteome</keyword>
<dbReference type="Proteomes" id="UP000306753">
    <property type="component" value="Unassembled WGS sequence"/>
</dbReference>
<dbReference type="EMBL" id="QLAG01000003">
    <property type="protein sequence ID" value="TLX65017.1"/>
    <property type="molecule type" value="Genomic_DNA"/>
</dbReference>
<dbReference type="NCBIfam" id="TIGR01845">
    <property type="entry name" value="outer_NodT"/>
    <property type="match status" value="1"/>
</dbReference>
<dbReference type="PANTHER" id="PTHR30203:SF32">
    <property type="entry name" value="CATION EFFLUX SYSTEM PROTEIN CUSC"/>
    <property type="match status" value="1"/>
</dbReference>
<evidence type="ECO:0000256" key="6">
    <source>
        <dbReference type="ARBA" id="ARBA00023237"/>
    </source>
</evidence>
<name>A0A5R9QIE4_9GAMM</name>
<reference evidence="9 10" key="1">
    <citation type="journal article" date="2017" name="Eur. J. Clin. Microbiol. Infect. Dis.">
        <title>Uncommonly isolated clinical Pseudomonas: identification and phylogenetic assignation.</title>
        <authorList>
            <person name="Mulet M."/>
            <person name="Gomila M."/>
            <person name="Ramirez A."/>
            <person name="Cardew S."/>
            <person name="Moore E.R."/>
            <person name="Lalucat J."/>
            <person name="Garcia-Valdes E."/>
        </authorList>
    </citation>
    <scope>NUCLEOTIDE SEQUENCE [LARGE SCALE GENOMIC DNA]</scope>
    <source>
        <strain evidence="9 10">SD129</strain>
    </source>
</reference>